<keyword evidence="2" id="KW-1185">Reference proteome</keyword>
<reference evidence="3" key="1">
    <citation type="submission" date="2025-08" db="UniProtKB">
        <authorList>
            <consortium name="RefSeq"/>
        </authorList>
    </citation>
    <scope>IDENTIFICATION</scope>
    <source>
        <tissue evidence="3">Whole body</tissue>
    </source>
</reference>
<evidence type="ECO:0000313" key="2">
    <source>
        <dbReference type="Proteomes" id="UP000504618"/>
    </source>
</evidence>
<accession>A0A6J1R0U0</accession>
<dbReference type="PANTHER" id="PTHR33053:SF9">
    <property type="entry name" value="AGAP000105-PA"/>
    <property type="match status" value="1"/>
</dbReference>
<dbReference type="Proteomes" id="UP000504618">
    <property type="component" value="Unplaced"/>
</dbReference>
<proteinExistence type="predicted"/>
<evidence type="ECO:0000313" key="3">
    <source>
        <dbReference type="RefSeq" id="XP_024888237.1"/>
    </source>
</evidence>
<dbReference type="RefSeq" id="XP_024888237.1">
    <property type="nucleotide sequence ID" value="XM_025032469.1"/>
</dbReference>
<sequence>MKSFKNTNGFYVYFGIQEGLKAIITDEYTESTISLLFNIDGLPLYHGSSEQFWINSGLVLHNQYECQPFIVAAYSGNSKPQSVDEFLQDFVTEASYLVQNVATIGQREFKVEIIGFSCDTPARSFIKKCKGHGGFYACERCETRGITKHKRRVYPSMNSKQRTDDSFRRQRQKEHHLEGRSPLLDITHFDPVRSVFLDSMHLFYLGNMKWILEQLLGINKKINRKCKLHTRDVKLLNSNLKILLRYVPKEFQRKTLDLDELSHWKATQYRFFLHYCGALALRNVLSKNMFRHFLLLVVACRILCNPDLCLKHTNYAKELLRKFVELLPSFYGPYSQVINNHNLIHVADDVEFTKLSLSEISAFPFENKLGKIKRKIRGKKKPVAQLVRRESEERACPIIMKKNAIHRKRDVIVNPDIPDEYAVDLESIILHGVEINTSKPNSIVQLDSNEILRITKMKREGQNIFVHGFGFKTVMDVFKFPCESTKVGIMKLGRLSRKEKIVSLKNIRKKCVLFENDSNTFAVTFLHNT</sequence>
<dbReference type="AlphaFoldDB" id="A0A6J1R0U0"/>
<protein>
    <submittedName>
        <fullName evidence="3">Uncharacterized protein LOC112465090</fullName>
    </submittedName>
</protein>
<dbReference type="OrthoDB" id="7554291at2759"/>
<evidence type="ECO:0000256" key="1">
    <source>
        <dbReference type="SAM" id="MobiDB-lite"/>
    </source>
</evidence>
<gene>
    <name evidence="3" type="primary">LOC112465090</name>
</gene>
<name>A0A6J1R0U0_9HYME</name>
<feature type="region of interest" description="Disordered" evidence="1">
    <location>
        <begin position="157"/>
        <end position="176"/>
    </location>
</feature>
<organism evidence="2 3">
    <name type="scientific">Temnothorax curvispinosus</name>
    <dbReference type="NCBI Taxonomy" id="300111"/>
    <lineage>
        <taxon>Eukaryota</taxon>
        <taxon>Metazoa</taxon>
        <taxon>Ecdysozoa</taxon>
        <taxon>Arthropoda</taxon>
        <taxon>Hexapoda</taxon>
        <taxon>Insecta</taxon>
        <taxon>Pterygota</taxon>
        <taxon>Neoptera</taxon>
        <taxon>Endopterygota</taxon>
        <taxon>Hymenoptera</taxon>
        <taxon>Apocrita</taxon>
        <taxon>Aculeata</taxon>
        <taxon>Formicoidea</taxon>
        <taxon>Formicidae</taxon>
        <taxon>Myrmicinae</taxon>
        <taxon>Temnothorax</taxon>
    </lineage>
</organism>
<dbReference type="GeneID" id="112465090"/>
<dbReference type="PANTHER" id="PTHR33053">
    <property type="entry name" value="PROTEIN, PUTATIVE-RELATED"/>
    <property type="match status" value="1"/>
</dbReference>